<sequence length="292" mass="31989">MDRLLSIEVFVTVVELGSFSAAANVFDITPAMVSRHVTSLEAQLGGTLLARTTRSMKLTELGDNYYKNCKHILGLLNDANAGAEAMTSKPRGNLKVSASLGFGALELAPKIAQYLKLFPEVNIELSLTDRYVDIIEEGFDVAIRIGELKDSSLKARKIANFELIMCASPEYLQEHGTPQTPEELIDHECLEFTSWASNGGWHLIGKTKSNKVPRFIANNGHALRFAALDAIGLILQPKGLLKADLASGQLVEILKAYAPKPRPVYAVYPSEKHLAPKLSSFVDFLSNSFNNQ</sequence>
<dbReference type="Gene3D" id="1.10.10.10">
    <property type="entry name" value="Winged helix-like DNA-binding domain superfamily/Winged helix DNA-binding domain"/>
    <property type="match status" value="1"/>
</dbReference>
<gene>
    <name evidence="6" type="ORF">ACFQ1Z_09735</name>
</gene>
<evidence type="ECO:0000256" key="3">
    <source>
        <dbReference type="ARBA" id="ARBA00023125"/>
    </source>
</evidence>
<dbReference type="EMBL" id="JBHTKB010000002">
    <property type="protein sequence ID" value="MFD0913825.1"/>
    <property type="molecule type" value="Genomic_DNA"/>
</dbReference>
<dbReference type="Gene3D" id="3.40.190.290">
    <property type="match status" value="1"/>
</dbReference>
<dbReference type="InterPro" id="IPR000847">
    <property type="entry name" value="LysR_HTH_N"/>
</dbReference>
<dbReference type="SUPFAM" id="SSF53850">
    <property type="entry name" value="Periplasmic binding protein-like II"/>
    <property type="match status" value="1"/>
</dbReference>
<keyword evidence="7" id="KW-1185">Reference proteome</keyword>
<dbReference type="Proteomes" id="UP001597128">
    <property type="component" value="Unassembled WGS sequence"/>
</dbReference>
<dbReference type="InterPro" id="IPR036390">
    <property type="entry name" value="WH_DNA-bd_sf"/>
</dbReference>
<dbReference type="InterPro" id="IPR036388">
    <property type="entry name" value="WH-like_DNA-bd_sf"/>
</dbReference>
<dbReference type="SUPFAM" id="SSF46785">
    <property type="entry name" value="Winged helix' DNA-binding domain"/>
    <property type="match status" value="1"/>
</dbReference>
<dbReference type="Pfam" id="PF00126">
    <property type="entry name" value="HTH_1"/>
    <property type="match status" value="1"/>
</dbReference>
<evidence type="ECO:0000256" key="1">
    <source>
        <dbReference type="ARBA" id="ARBA00009437"/>
    </source>
</evidence>
<dbReference type="PROSITE" id="PS50931">
    <property type="entry name" value="HTH_LYSR"/>
    <property type="match status" value="1"/>
</dbReference>
<comment type="similarity">
    <text evidence="1">Belongs to the LysR transcriptional regulatory family.</text>
</comment>
<dbReference type="InterPro" id="IPR058163">
    <property type="entry name" value="LysR-type_TF_proteobact-type"/>
</dbReference>
<proteinExistence type="inferred from homology"/>
<evidence type="ECO:0000259" key="5">
    <source>
        <dbReference type="PROSITE" id="PS50931"/>
    </source>
</evidence>
<feature type="domain" description="HTH lysR-type" evidence="5">
    <location>
        <begin position="1"/>
        <end position="59"/>
    </location>
</feature>
<protein>
    <submittedName>
        <fullName evidence="6">LysR family transcriptional regulator</fullName>
    </submittedName>
</protein>
<organism evidence="6 7">
    <name type="scientific">Methylophilus luteus</name>
    <dbReference type="NCBI Taxonomy" id="640108"/>
    <lineage>
        <taxon>Bacteria</taxon>
        <taxon>Pseudomonadati</taxon>
        <taxon>Pseudomonadota</taxon>
        <taxon>Betaproteobacteria</taxon>
        <taxon>Nitrosomonadales</taxon>
        <taxon>Methylophilaceae</taxon>
        <taxon>Methylophilus</taxon>
    </lineage>
</organism>
<keyword evidence="2" id="KW-0805">Transcription regulation</keyword>
<keyword evidence="4" id="KW-0804">Transcription</keyword>
<name>A0ABW3F6D8_9PROT</name>
<dbReference type="PANTHER" id="PTHR30537">
    <property type="entry name" value="HTH-TYPE TRANSCRIPTIONAL REGULATOR"/>
    <property type="match status" value="1"/>
</dbReference>
<accession>A0ABW3F6D8</accession>
<dbReference type="Pfam" id="PF03466">
    <property type="entry name" value="LysR_substrate"/>
    <property type="match status" value="1"/>
</dbReference>
<dbReference type="RefSeq" id="WP_379057275.1">
    <property type="nucleotide sequence ID" value="NZ_JBHTKB010000002.1"/>
</dbReference>
<dbReference type="CDD" id="cd08477">
    <property type="entry name" value="PBP2_CrgA_like_8"/>
    <property type="match status" value="1"/>
</dbReference>
<dbReference type="PANTHER" id="PTHR30537:SF5">
    <property type="entry name" value="HTH-TYPE TRANSCRIPTIONAL ACTIVATOR TTDR-RELATED"/>
    <property type="match status" value="1"/>
</dbReference>
<keyword evidence="3" id="KW-0238">DNA-binding</keyword>
<evidence type="ECO:0000256" key="2">
    <source>
        <dbReference type="ARBA" id="ARBA00023015"/>
    </source>
</evidence>
<reference evidence="7" key="1">
    <citation type="journal article" date="2019" name="Int. J. Syst. Evol. Microbiol.">
        <title>The Global Catalogue of Microorganisms (GCM) 10K type strain sequencing project: providing services to taxonomists for standard genome sequencing and annotation.</title>
        <authorList>
            <consortium name="The Broad Institute Genomics Platform"/>
            <consortium name="The Broad Institute Genome Sequencing Center for Infectious Disease"/>
            <person name="Wu L."/>
            <person name="Ma J."/>
        </authorList>
    </citation>
    <scope>NUCLEOTIDE SEQUENCE [LARGE SCALE GENOMIC DNA]</scope>
    <source>
        <strain evidence="7">CCUG 58412</strain>
    </source>
</reference>
<evidence type="ECO:0000313" key="6">
    <source>
        <dbReference type="EMBL" id="MFD0913825.1"/>
    </source>
</evidence>
<evidence type="ECO:0000313" key="7">
    <source>
        <dbReference type="Proteomes" id="UP001597128"/>
    </source>
</evidence>
<dbReference type="InterPro" id="IPR005119">
    <property type="entry name" value="LysR_subst-bd"/>
</dbReference>
<comment type="caution">
    <text evidence="6">The sequence shown here is derived from an EMBL/GenBank/DDBJ whole genome shotgun (WGS) entry which is preliminary data.</text>
</comment>
<evidence type="ECO:0000256" key="4">
    <source>
        <dbReference type="ARBA" id="ARBA00023163"/>
    </source>
</evidence>